<feature type="compositionally biased region" description="Polar residues" evidence="1">
    <location>
        <begin position="1236"/>
        <end position="1248"/>
    </location>
</feature>
<feature type="region of interest" description="Disordered" evidence="1">
    <location>
        <begin position="1201"/>
        <end position="1320"/>
    </location>
</feature>
<feature type="compositionally biased region" description="Basic and acidic residues" evidence="1">
    <location>
        <begin position="713"/>
        <end position="722"/>
    </location>
</feature>
<feature type="compositionally biased region" description="Basic and acidic residues" evidence="1">
    <location>
        <begin position="599"/>
        <end position="618"/>
    </location>
</feature>
<feature type="compositionally biased region" description="Low complexity" evidence="1">
    <location>
        <begin position="841"/>
        <end position="868"/>
    </location>
</feature>
<feature type="compositionally biased region" description="Pro residues" evidence="1">
    <location>
        <begin position="343"/>
        <end position="352"/>
    </location>
</feature>
<feature type="region of interest" description="Disordered" evidence="1">
    <location>
        <begin position="139"/>
        <end position="169"/>
    </location>
</feature>
<feature type="compositionally biased region" description="Basic residues" evidence="1">
    <location>
        <begin position="1253"/>
        <end position="1264"/>
    </location>
</feature>
<name>A0A158R7T6_TAEAS</name>
<proteinExistence type="predicted"/>
<sequence length="1482" mass="160357">MEEQTSFRFARLLSLPDYDDTFAWLPINSETSARVQVAPSVATLPSTFRATSTNKGEGDGPLDFHLSLPRYKADDIVYHNDSSPPTPDLSTLPDLDTVTFPLVEIEEDGERVLQKPIQLPQLQTSTQSSSVQNPLLMSRNERNGPEVNCTHVRSHSLSGPDVESGSMERSTSERCFMSTGEIIPLPSNHPIKVENFFTPLPKFPEFPTLNWSRQEKNVVVGSRTNSLSDGQKTYCSSVTSTVSPLGTSESQGAQEVISRQAVPSLAQSLGSSITMAPRVRSKSTPKPPLLLASPGQESYCSSVNSTVSPLDTPGSEGAQEVISRQEIPSLARPPDFTGTMAPQPCPKIPPKPQLLLASPSQESYCSSVDSTVSSVKEFASQDAKEVISREETPPSARTPDLTITVIPPPTSNSSLKPDRSKALPSQTSEHSALSSRQRSLASSELTLSASDLKFLTTDDVGWPISSTYHSNRLFGCLSGRTHLSTQITPYYSSHYSVMLRLHQRLRERFKRHRVRPHLLSILVSKSTSPRQSTSSTESLESDCASPPKSLNDTPPEQTASENQLTTAKGDKNDEVSSPIIQPVESQEPQEAVADEATEADSKTGQDIDADDRSPKGKAFESPPVSSTTSSVLSINSSTTSSSSSSSSSSSASTSTTSSESTSSTAPSVSFLSSPESSKANPPAPLNDDEKTLDKESQRLTSDSSPPTPPPRPRRVEAKKVEDEVSETGEFPIPGSNVSDLRAMEPVTTTTATVAATPVTNVEATGEPPLILDRKCSSVELSEYAPKGKVQSSSDLEVKITGSDAEKAETETEKDKPEEDESDTSISLSLSSDEEEGEDDSSSSSSSSSSCSTSSSSSSSSSSSTSSGSEESRHVAAVKTRKSLGERDPFSDIGGEEDVVIFDDETPVKPVIKSHKSKSPDRSQKPSKATEDAKVDTKTSKSKPQEAQSSSPAHPQKALRHSPRSTGDKDQHRLPRYASSPSIVSPKLADEDLDDTPMVTASVEDDEIKSRPRAISPPKPRALSRHRKNEKVERMTDSSTATTKRPTKFTSTIHLDLVSPNRVTVEPHRTVVPSESMASPNAGHRIILPRDSAEVPRKQTTQIRMGPKEENRQADIPIASNVTIPRPKNLPIATKSSTLEPQRRRHYEARMGEPAIPQSSTPISPVSRPTYITSSSAKRHLNDSQDGGNAYCKRYGYPDSLVPHTTGSHNTTSLTGVPSMHRQDSRKSRHVVMPTSPMDTSSKTGTVPSGQPYHPHHHHHHHHHSNGASIGVGSGNGGLNGTREVNEMELRDATTAGHRRTANTRGHPTKPRSPLSPNAVNGMGGMGVERPMTRQMSHTGHPSSGFTQRMNGLVASTAKATYKSFARKDKKGEENGYVHTRAGSQTRFSTTLEVIEADNYDRRSEKTWAKLTPSEKASTNAKSITDDILNFSQPRIHQVSFIPIIAATYLFNVTKTQKLDMLTTHRATLVCSVIFREAGTKVE</sequence>
<feature type="compositionally biased region" description="Basic and acidic residues" evidence="1">
    <location>
        <begin position="803"/>
        <end position="816"/>
    </location>
</feature>
<feature type="region of interest" description="Disordered" evidence="1">
    <location>
        <begin position="783"/>
        <end position="1043"/>
    </location>
</feature>
<dbReference type="OrthoDB" id="5563016at2759"/>
<evidence type="ECO:0000313" key="3">
    <source>
        <dbReference type="Proteomes" id="UP000282613"/>
    </source>
</evidence>
<feature type="compositionally biased region" description="Acidic residues" evidence="1">
    <location>
        <begin position="893"/>
        <end position="904"/>
    </location>
</feature>
<reference evidence="2 3" key="2">
    <citation type="submission" date="2018-11" db="EMBL/GenBank/DDBJ databases">
        <authorList>
            <consortium name="Pathogen Informatics"/>
        </authorList>
    </citation>
    <scope>NUCLEOTIDE SEQUENCE [LARGE SCALE GENOMIC DNA]</scope>
</reference>
<gene>
    <name evidence="2" type="ORF">TASK_LOCUS4361</name>
</gene>
<dbReference type="STRING" id="60517.A0A158R7T6"/>
<feature type="compositionally biased region" description="Polar residues" evidence="1">
    <location>
        <begin position="548"/>
        <end position="566"/>
    </location>
</feature>
<feature type="region of interest" description="Disordered" evidence="1">
    <location>
        <begin position="276"/>
        <end position="355"/>
    </location>
</feature>
<feature type="region of interest" description="Disordered" evidence="1">
    <location>
        <begin position="525"/>
        <end position="740"/>
    </location>
</feature>
<evidence type="ECO:0000256" key="1">
    <source>
        <dbReference type="SAM" id="MobiDB-lite"/>
    </source>
</evidence>
<dbReference type="Proteomes" id="UP000282613">
    <property type="component" value="Unassembled WGS sequence"/>
</dbReference>
<feature type="compositionally biased region" description="Polar residues" evidence="1">
    <location>
        <begin position="295"/>
        <end position="309"/>
    </location>
</feature>
<protein>
    <submittedName>
        <fullName evidence="4">SH2 domain-containing protein</fullName>
    </submittedName>
</protein>
<feature type="compositionally biased region" description="Basic and acidic residues" evidence="1">
    <location>
        <begin position="917"/>
        <end position="938"/>
    </location>
</feature>
<feature type="region of interest" description="Disordered" evidence="1">
    <location>
        <begin position="381"/>
        <end position="439"/>
    </location>
</feature>
<organism evidence="4">
    <name type="scientific">Taenia asiatica</name>
    <name type="common">Asian tapeworm</name>
    <dbReference type="NCBI Taxonomy" id="60517"/>
    <lineage>
        <taxon>Eukaryota</taxon>
        <taxon>Metazoa</taxon>
        <taxon>Spiralia</taxon>
        <taxon>Lophotrochozoa</taxon>
        <taxon>Platyhelminthes</taxon>
        <taxon>Cestoda</taxon>
        <taxon>Eucestoda</taxon>
        <taxon>Cyclophyllidea</taxon>
        <taxon>Taeniidae</taxon>
        <taxon>Taenia</taxon>
    </lineage>
</organism>
<dbReference type="WBParaSite" id="TASK_0000436001-mRNA-1">
    <property type="protein sequence ID" value="TASK_0000436001-mRNA-1"/>
    <property type="gene ID" value="TASK_0000436001"/>
</dbReference>
<accession>A0A158R7T6</accession>
<evidence type="ECO:0000313" key="4">
    <source>
        <dbReference type="WBParaSite" id="TASK_0000436001-mRNA-1"/>
    </source>
</evidence>
<feature type="compositionally biased region" description="Polar residues" evidence="1">
    <location>
        <begin position="1202"/>
        <end position="1215"/>
    </location>
</feature>
<keyword evidence="3" id="KW-1185">Reference proteome</keyword>
<feature type="compositionally biased region" description="Acidic residues" evidence="1">
    <location>
        <begin position="831"/>
        <end position="840"/>
    </location>
</feature>
<feature type="compositionally biased region" description="Gly residues" evidence="1">
    <location>
        <begin position="1269"/>
        <end position="1279"/>
    </location>
</feature>
<feature type="compositionally biased region" description="Low complexity" evidence="1">
    <location>
        <begin position="621"/>
        <end position="677"/>
    </location>
</feature>
<feature type="compositionally biased region" description="Low complexity" evidence="1">
    <location>
        <begin position="525"/>
        <end position="538"/>
    </location>
</feature>
<reference evidence="4" key="1">
    <citation type="submission" date="2016-04" db="UniProtKB">
        <authorList>
            <consortium name="WormBaseParasite"/>
        </authorList>
    </citation>
    <scope>IDENTIFICATION</scope>
</reference>
<evidence type="ECO:0000313" key="2">
    <source>
        <dbReference type="EMBL" id="VDK33291.1"/>
    </source>
</evidence>
<feature type="compositionally biased region" description="Basic and acidic residues" evidence="1">
    <location>
        <begin position="687"/>
        <end position="697"/>
    </location>
</feature>
<feature type="compositionally biased region" description="Basic residues" evidence="1">
    <location>
        <begin position="1296"/>
        <end position="1309"/>
    </location>
</feature>
<dbReference type="EMBL" id="UYRS01018343">
    <property type="protein sequence ID" value="VDK33291.1"/>
    <property type="molecule type" value="Genomic_DNA"/>
</dbReference>
<feature type="compositionally biased region" description="Basic and acidic residues" evidence="1">
    <location>
        <begin position="382"/>
        <end position="392"/>
    </location>
</feature>
<feature type="region of interest" description="Disordered" evidence="1">
    <location>
        <begin position="1153"/>
        <end position="1186"/>
    </location>
</feature>